<keyword evidence="1" id="KW-0472">Membrane</keyword>
<dbReference type="PANTHER" id="PTHR36129">
    <property type="entry name" value="ORGANIC SOLUTE TRANSPORTER SUBUNIT BETA-RELATED"/>
    <property type="match status" value="1"/>
</dbReference>
<dbReference type="GO" id="GO:0022857">
    <property type="term" value="F:transmembrane transporter activity"/>
    <property type="evidence" value="ECO:0007669"/>
    <property type="project" value="InterPro"/>
</dbReference>
<reference evidence="3" key="3">
    <citation type="submission" date="2025-09" db="UniProtKB">
        <authorList>
            <consortium name="Ensembl"/>
        </authorList>
    </citation>
    <scope>IDENTIFICATION</scope>
</reference>
<sequence length="267" mass="29478">SPGSCVLFESAIMGKCLQVQEGATGGQASLGECSPDSPVQEWRWLPKVQALSSLHTGECLTAPRQEYEGVVLRPCVFKDGAGGEDVEREARGQAWTCTKKGHITLLENRLHLSATKHSTLVFLQREHKQQGSKWRALDNQTLCNISPLIQCGRSRALMKTELQAQFWIYVNKGMGWKITMLVLSSLALVLGTIILILNVYSNRRRKVVCALKSHTPTPEVSIPGSPAPNERAALTEHAMHFPHSSPSSPRGEILIEWKDGTVTPLYE</sequence>
<keyword evidence="1" id="KW-1133">Transmembrane helix</keyword>
<keyword evidence="1" id="KW-0812">Transmembrane</keyword>
<dbReference type="AlphaFoldDB" id="A0A087XEU1"/>
<feature type="transmembrane region" description="Helical" evidence="1">
    <location>
        <begin position="174"/>
        <end position="197"/>
    </location>
</feature>
<dbReference type="GeneTree" id="ENSGT00530000067979"/>
<evidence type="ECO:0000313" key="4">
    <source>
        <dbReference type="Proteomes" id="UP000028760"/>
    </source>
</evidence>
<dbReference type="Gene3D" id="2.80.10.50">
    <property type="match status" value="1"/>
</dbReference>
<dbReference type="EMBL" id="AYCK01000896">
    <property type="status" value="NOT_ANNOTATED_CDS"/>
    <property type="molecule type" value="Genomic_DNA"/>
</dbReference>
<keyword evidence="4" id="KW-1185">Reference proteome</keyword>
<accession>A0A087XEU1</accession>
<dbReference type="InterPro" id="IPR029387">
    <property type="entry name" value="OSTbeta"/>
</dbReference>
<evidence type="ECO:0000256" key="1">
    <source>
        <dbReference type="SAM" id="Phobius"/>
    </source>
</evidence>
<dbReference type="eggNOG" id="ENOG502S0BZ">
    <property type="taxonomic scope" value="Eukaryota"/>
</dbReference>
<dbReference type="PANTHER" id="PTHR36129:SF2">
    <property type="entry name" value="RICIN B LECTIN DOMAIN-CONTAINING PROTEIN"/>
    <property type="match status" value="1"/>
</dbReference>
<organism evidence="3 4">
    <name type="scientific">Poecilia formosa</name>
    <name type="common">Amazon molly</name>
    <name type="synonym">Limia formosa</name>
    <dbReference type="NCBI Taxonomy" id="48698"/>
    <lineage>
        <taxon>Eukaryota</taxon>
        <taxon>Metazoa</taxon>
        <taxon>Chordata</taxon>
        <taxon>Craniata</taxon>
        <taxon>Vertebrata</taxon>
        <taxon>Euteleostomi</taxon>
        <taxon>Actinopterygii</taxon>
        <taxon>Neopterygii</taxon>
        <taxon>Teleostei</taxon>
        <taxon>Neoteleostei</taxon>
        <taxon>Acanthomorphata</taxon>
        <taxon>Ovalentaria</taxon>
        <taxon>Atherinomorphae</taxon>
        <taxon>Cyprinodontiformes</taxon>
        <taxon>Poeciliidae</taxon>
        <taxon>Poeciliinae</taxon>
        <taxon>Poecilia</taxon>
    </lineage>
</organism>
<dbReference type="Proteomes" id="UP000028760">
    <property type="component" value="Unassembled WGS sequence"/>
</dbReference>
<dbReference type="GO" id="GO:0005886">
    <property type="term" value="C:plasma membrane"/>
    <property type="evidence" value="ECO:0007669"/>
    <property type="project" value="InterPro"/>
</dbReference>
<dbReference type="OMA" id="QEWRWLP"/>
<dbReference type="GO" id="GO:0046982">
    <property type="term" value="F:protein heterodimerization activity"/>
    <property type="evidence" value="ECO:0007669"/>
    <property type="project" value="InterPro"/>
</dbReference>
<dbReference type="SUPFAM" id="SSF50370">
    <property type="entry name" value="Ricin B-like lectins"/>
    <property type="match status" value="1"/>
</dbReference>
<dbReference type="InterPro" id="IPR035992">
    <property type="entry name" value="Ricin_B-like_lectins"/>
</dbReference>
<name>A0A087XEU1_POEFO</name>
<dbReference type="PROSITE" id="PS50231">
    <property type="entry name" value="RICIN_B_LECTIN"/>
    <property type="match status" value="1"/>
</dbReference>
<proteinExistence type="predicted"/>
<evidence type="ECO:0000313" key="3">
    <source>
        <dbReference type="Ensembl" id="ENSPFOP00000004294.2"/>
    </source>
</evidence>
<evidence type="ECO:0000259" key="2">
    <source>
        <dbReference type="SMART" id="SM00458"/>
    </source>
</evidence>
<reference evidence="4" key="1">
    <citation type="submission" date="2013-10" db="EMBL/GenBank/DDBJ databases">
        <authorList>
            <person name="Schartl M."/>
            <person name="Warren W."/>
        </authorList>
    </citation>
    <scope>NUCLEOTIDE SEQUENCE [LARGE SCALE GENOMIC DNA]</scope>
    <source>
        <strain evidence="4">female</strain>
    </source>
</reference>
<dbReference type="InterPro" id="IPR000772">
    <property type="entry name" value="Ricin_B_lectin"/>
</dbReference>
<dbReference type="SMART" id="SM00458">
    <property type="entry name" value="RICIN"/>
    <property type="match status" value="1"/>
</dbReference>
<dbReference type="InterPro" id="IPR052678">
    <property type="entry name" value="OST-beta_subunit"/>
</dbReference>
<reference evidence="3" key="2">
    <citation type="submission" date="2025-08" db="UniProtKB">
        <authorList>
            <consortium name="Ensembl"/>
        </authorList>
    </citation>
    <scope>IDENTIFICATION</scope>
</reference>
<dbReference type="Pfam" id="PF15048">
    <property type="entry name" value="OSTbeta"/>
    <property type="match status" value="1"/>
</dbReference>
<dbReference type="Ensembl" id="ENSPFOT00000004302.2">
    <property type="protein sequence ID" value="ENSPFOP00000004294.2"/>
    <property type="gene ID" value="ENSPFOG00000004438.2"/>
</dbReference>
<dbReference type="GO" id="GO:0015721">
    <property type="term" value="P:bile acid and bile salt transport"/>
    <property type="evidence" value="ECO:0007669"/>
    <property type="project" value="InterPro"/>
</dbReference>
<protein>
    <recommendedName>
        <fullName evidence="2">Ricin B lectin domain-containing protein</fullName>
    </recommendedName>
</protein>
<feature type="domain" description="Ricin B lectin" evidence="2">
    <location>
        <begin position="4"/>
        <end position="137"/>
    </location>
</feature>